<accession>A0A0B1T843</accession>
<evidence type="ECO:0000313" key="2">
    <source>
        <dbReference type="Proteomes" id="UP000053660"/>
    </source>
</evidence>
<name>A0A0B1T843_OESDE</name>
<dbReference type="AlphaFoldDB" id="A0A0B1T843"/>
<proteinExistence type="predicted"/>
<organism evidence="1 2">
    <name type="scientific">Oesophagostomum dentatum</name>
    <name type="common">Nodular worm</name>
    <dbReference type="NCBI Taxonomy" id="61180"/>
    <lineage>
        <taxon>Eukaryota</taxon>
        <taxon>Metazoa</taxon>
        <taxon>Ecdysozoa</taxon>
        <taxon>Nematoda</taxon>
        <taxon>Chromadorea</taxon>
        <taxon>Rhabditida</taxon>
        <taxon>Rhabditina</taxon>
        <taxon>Rhabditomorpha</taxon>
        <taxon>Strongyloidea</taxon>
        <taxon>Strongylidae</taxon>
        <taxon>Oesophagostomum</taxon>
    </lineage>
</organism>
<dbReference type="EMBL" id="KN551670">
    <property type="protein sequence ID" value="KHJ91972.1"/>
    <property type="molecule type" value="Genomic_DNA"/>
</dbReference>
<dbReference type="OrthoDB" id="6772382at2759"/>
<keyword evidence="2" id="KW-1185">Reference proteome</keyword>
<evidence type="ECO:0000313" key="1">
    <source>
        <dbReference type="EMBL" id="KHJ91972.1"/>
    </source>
</evidence>
<dbReference type="Proteomes" id="UP000053660">
    <property type="component" value="Unassembled WGS sequence"/>
</dbReference>
<protein>
    <submittedName>
        <fullName evidence="1">Uncharacterized protein</fullName>
    </submittedName>
</protein>
<reference evidence="1 2" key="1">
    <citation type="submission" date="2014-03" db="EMBL/GenBank/DDBJ databases">
        <title>Draft genome of the hookworm Oesophagostomum dentatum.</title>
        <authorList>
            <person name="Mitreva M."/>
        </authorList>
    </citation>
    <scope>NUCLEOTIDE SEQUENCE [LARGE SCALE GENOMIC DNA]</scope>
    <source>
        <strain evidence="1 2">OD-Hann</strain>
    </source>
</reference>
<sequence>MGTAAEAENKIGRSGLGLQDENSNRLVGLLSVARLFHGNSFFMKKEKPRVDLGVTQQHGPCGCRQHTHLRNWCLLDVSLVPTFYCGSDHRLLRAKCCTNPHPYSG</sequence>
<gene>
    <name evidence="1" type="ORF">OESDEN_08149</name>
</gene>